<reference evidence="1" key="2">
    <citation type="submission" date="2020-11" db="EMBL/GenBank/DDBJ databases">
        <authorList>
            <person name="McCartney M.A."/>
            <person name="Auch B."/>
            <person name="Kono T."/>
            <person name="Mallez S."/>
            <person name="Becker A."/>
            <person name="Gohl D.M."/>
            <person name="Silverstein K.A.T."/>
            <person name="Koren S."/>
            <person name="Bechman K.B."/>
            <person name="Herman A."/>
            <person name="Abrahante J.E."/>
            <person name="Garbe J."/>
        </authorList>
    </citation>
    <scope>NUCLEOTIDE SEQUENCE</scope>
    <source>
        <strain evidence="1">Duluth1</strain>
        <tissue evidence="1">Whole animal</tissue>
    </source>
</reference>
<gene>
    <name evidence="1" type="ORF">DPMN_027740</name>
</gene>
<comment type="caution">
    <text evidence="1">The sequence shown here is derived from an EMBL/GenBank/DDBJ whole genome shotgun (WGS) entry which is preliminary data.</text>
</comment>
<name>A0A9D4LUY2_DREPO</name>
<organism evidence="1 2">
    <name type="scientific">Dreissena polymorpha</name>
    <name type="common">Zebra mussel</name>
    <name type="synonym">Mytilus polymorpha</name>
    <dbReference type="NCBI Taxonomy" id="45954"/>
    <lineage>
        <taxon>Eukaryota</taxon>
        <taxon>Metazoa</taxon>
        <taxon>Spiralia</taxon>
        <taxon>Lophotrochozoa</taxon>
        <taxon>Mollusca</taxon>
        <taxon>Bivalvia</taxon>
        <taxon>Autobranchia</taxon>
        <taxon>Heteroconchia</taxon>
        <taxon>Euheterodonta</taxon>
        <taxon>Imparidentia</taxon>
        <taxon>Neoheterodontei</taxon>
        <taxon>Myida</taxon>
        <taxon>Dreissenoidea</taxon>
        <taxon>Dreissenidae</taxon>
        <taxon>Dreissena</taxon>
    </lineage>
</organism>
<accession>A0A9D4LUY2</accession>
<evidence type="ECO:0000313" key="2">
    <source>
        <dbReference type="Proteomes" id="UP000828390"/>
    </source>
</evidence>
<protein>
    <submittedName>
        <fullName evidence="1">Uncharacterized protein</fullName>
    </submittedName>
</protein>
<keyword evidence="2" id="KW-1185">Reference proteome</keyword>
<reference evidence="1" key="1">
    <citation type="journal article" date="2019" name="bioRxiv">
        <title>The Genome of the Zebra Mussel, Dreissena polymorpha: A Resource for Invasive Species Research.</title>
        <authorList>
            <person name="McCartney M.A."/>
            <person name="Auch B."/>
            <person name="Kono T."/>
            <person name="Mallez S."/>
            <person name="Zhang Y."/>
            <person name="Obille A."/>
            <person name="Becker A."/>
            <person name="Abrahante J.E."/>
            <person name="Garbe J."/>
            <person name="Badalamenti J.P."/>
            <person name="Herman A."/>
            <person name="Mangelson H."/>
            <person name="Liachko I."/>
            <person name="Sullivan S."/>
            <person name="Sone E.D."/>
            <person name="Koren S."/>
            <person name="Silverstein K.A.T."/>
            <person name="Beckman K.B."/>
            <person name="Gohl D.M."/>
        </authorList>
    </citation>
    <scope>NUCLEOTIDE SEQUENCE</scope>
    <source>
        <strain evidence="1">Duluth1</strain>
        <tissue evidence="1">Whole animal</tissue>
    </source>
</reference>
<dbReference type="AlphaFoldDB" id="A0A9D4LUY2"/>
<evidence type="ECO:0000313" key="1">
    <source>
        <dbReference type="EMBL" id="KAH3864715.1"/>
    </source>
</evidence>
<proteinExistence type="predicted"/>
<dbReference type="EMBL" id="JAIWYP010000002">
    <property type="protein sequence ID" value="KAH3864715.1"/>
    <property type="molecule type" value="Genomic_DNA"/>
</dbReference>
<dbReference type="Proteomes" id="UP000828390">
    <property type="component" value="Unassembled WGS sequence"/>
</dbReference>
<sequence length="70" mass="8152">MPRPLVAMFFKQLDIMGKNLLTQFHDDRTINMASRVLTWFYYNYIRKNATPLGGHVFPPTGTIFENSSKI</sequence>